<keyword evidence="2" id="KW-0963">Cytoplasm</keyword>
<dbReference type="CTD" id="730112"/>
<comment type="subcellular location">
    <subcellularLocation>
        <location evidence="1">Cytoplasm</location>
        <location evidence="1">Cytoskeleton</location>
        <location evidence="1">Cilium axoneme</location>
    </subcellularLocation>
</comment>
<feature type="domain" description="Ciliary microtubule inner protein 2A-C-like" evidence="9">
    <location>
        <begin position="260"/>
        <end position="285"/>
    </location>
</feature>
<dbReference type="Pfam" id="PF10629">
    <property type="entry name" value="CMI2B-like"/>
    <property type="match status" value="2"/>
</dbReference>
<name>A0AA97JPM3_EUBMA</name>
<dbReference type="GeneID" id="129334702"/>
<feature type="domain" description="Ciliary microtubule inner protein 2A-C-like" evidence="9">
    <location>
        <begin position="17"/>
        <end position="48"/>
    </location>
</feature>
<keyword evidence="10" id="KW-1185">Reference proteome</keyword>
<reference evidence="11" key="1">
    <citation type="submission" date="2025-08" db="UniProtKB">
        <authorList>
            <consortium name="RefSeq"/>
        </authorList>
    </citation>
    <scope>IDENTIFICATION</scope>
    <source>
        <tissue evidence="11">Blood</tissue>
    </source>
</reference>
<dbReference type="GO" id="GO:0015630">
    <property type="term" value="C:microtubule cytoskeleton"/>
    <property type="evidence" value="ECO:0007669"/>
    <property type="project" value="UniProtKB-ARBA"/>
</dbReference>
<dbReference type="GO" id="GO:0005930">
    <property type="term" value="C:axoneme"/>
    <property type="evidence" value="ECO:0007669"/>
    <property type="project" value="UniProtKB-SubCell"/>
</dbReference>
<sequence length="302" mass="33307">MATAFASKASQTLMTPEPHYLPGYRGHCPHYKFTLGQTYGKLTSQLLTCPEWARSGQTLLQPNCCAHAQGDPLEECCEAKTGLFACRTIPGYTGFIPRAQNYYAKTYCKICKEAGHEFARQLARGTGGMQVWQHVAASPKDAEPESELPPAKKMPRLAASSKASATGQPRWVPKPHGVPAAAGNDGAPQKYFVPGFTGFVPRARYLIGASYPTLTRRAWEEFGRMLQKQQRQAPPGSGTPRKREGPAFPPLAKTYPTDKGLLPHYKGYVPGYKFRFGHTYGHLTYDALGRSWVEKLASDRLP</sequence>
<comment type="function">
    <text evidence="5">Microtubule inner protein (MIP) part of the dynein-decorated doublet microtubules (DMTs) in cilia axoneme, which is required for motile cilia beating.</text>
</comment>
<gene>
    <name evidence="11" type="primary">FAM166B</name>
</gene>
<protein>
    <recommendedName>
        <fullName evidence="7">Ciliary microtubule inner protein 2B</fullName>
    </recommendedName>
</protein>
<evidence type="ECO:0000256" key="6">
    <source>
        <dbReference type="ARBA" id="ARBA00035661"/>
    </source>
</evidence>
<evidence type="ECO:0000256" key="2">
    <source>
        <dbReference type="ARBA" id="ARBA00022490"/>
    </source>
</evidence>
<proteinExistence type="inferred from homology"/>
<evidence type="ECO:0000313" key="11">
    <source>
        <dbReference type="RefSeq" id="XP_054842935.1"/>
    </source>
</evidence>
<evidence type="ECO:0000313" key="10">
    <source>
        <dbReference type="Proteomes" id="UP001190640"/>
    </source>
</evidence>
<feature type="region of interest" description="Disordered" evidence="8">
    <location>
        <begin position="225"/>
        <end position="255"/>
    </location>
</feature>
<comment type="similarity">
    <text evidence="6">Belongs to the CIMIP2 family.</text>
</comment>
<evidence type="ECO:0000256" key="7">
    <source>
        <dbReference type="ARBA" id="ARBA00041163"/>
    </source>
</evidence>
<feature type="region of interest" description="Disordered" evidence="8">
    <location>
        <begin position="138"/>
        <end position="184"/>
    </location>
</feature>
<evidence type="ECO:0000256" key="3">
    <source>
        <dbReference type="ARBA" id="ARBA00023212"/>
    </source>
</evidence>
<dbReference type="InterPro" id="IPR018902">
    <property type="entry name" value="CMI2A-C-like_dom"/>
</dbReference>
<keyword evidence="3" id="KW-0206">Cytoskeleton</keyword>
<evidence type="ECO:0000256" key="4">
    <source>
        <dbReference type="ARBA" id="ARBA00023273"/>
    </source>
</evidence>
<dbReference type="PANTHER" id="PTHR22146:SF8">
    <property type="entry name" value="PROTEIN FAM166B"/>
    <property type="match status" value="1"/>
</dbReference>
<evidence type="ECO:0000256" key="1">
    <source>
        <dbReference type="ARBA" id="ARBA00004430"/>
    </source>
</evidence>
<dbReference type="RefSeq" id="XP_054842935.1">
    <property type="nucleotide sequence ID" value="XM_054986960.1"/>
</dbReference>
<organism evidence="10 11">
    <name type="scientific">Eublepharis macularius</name>
    <name type="common">Leopard gecko</name>
    <name type="synonym">Cyrtodactylus macularius</name>
    <dbReference type="NCBI Taxonomy" id="481883"/>
    <lineage>
        <taxon>Eukaryota</taxon>
        <taxon>Metazoa</taxon>
        <taxon>Chordata</taxon>
        <taxon>Craniata</taxon>
        <taxon>Vertebrata</taxon>
        <taxon>Euteleostomi</taxon>
        <taxon>Lepidosauria</taxon>
        <taxon>Squamata</taxon>
        <taxon>Bifurcata</taxon>
        <taxon>Gekkota</taxon>
        <taxon>Eublepharidae</taxon>
        <taxon>Eublepharinae</taxon>
        <taxon>Eublepharis</taxon>
    </lineage>
</organism>
<evidence type="ECO:0000256" key="5">
    <source>
        <dbReference type="ARBA" id="ARBA00035003"/>
    </source>
</evidence>
<keyword evidence="4" id="KW-0966">Cell projection</keyword>
<dbReference type="Proteomes" id="UP001190640">
    <property type="component" value="Chromosome 8"/>
</dbReference>
<evidence type="ECO:0000256" key="8">
    <source>
        <dbReference type="SAM" id="MobiDB-lite"/>
    </source>
</evidence>
<dbReference type="AlphaFoldDB" id="A0AA97JPM3"/>
<dbReference type="PANTHER" id="PTHR22146">
    <property type="entry name" value="CAT EYE SYNDROME CRITICAL REGION PROTEIN 6"/>
    <property type="match status" value="1"/>
</dbReference>
<evidence type="ECO:0000259" key="9">
    <source>
        <dbReference type="Pfam" id="PF10629"/>
    </source>
</evidence>
<dbReference type="KEGG" id="emc:129334702"/>
<accession>A0AA97JPM3</accession>